<dbReference type="Proteomes" id="UP000193067">
    <property type="component" value="Unassembled WGS sequence"/>
</dbReference>
<dbReference type="GO" id="GO:0071013">
    <property type="term" value="C:catalytic step 2 spliceosome"/>
    <property type="evidence" value="ECO:0007669"/>
    <property type="project" value="TreeGrafter"/>
</dbReference>
<feature type="compositionally biased region" description="Basic and acidic residues" evidence="4">
    <location>
        <begin position="253"/>
        <end position="268"/>
    </location>
</feature>
<evidence type="ECO:0000256" key="4">
    <source>
        <dbReference type="SAM" id="MobiDB-lite"/>
    </source>
</evidence>
<dbReference type="Pfam" id="PF08424">
    <property type="entry name" value="NRDE-2"/>
    <property type="match status" value="1"/>
</dbReference>
<dbReference type="STRING" id="1353009.A0A1Y2IEH7"/>
<dbReference type="GO" id="GO:0031048">
    <property type="term" value="P:regulatory ncRNA-mediated heterochromatin formation"/>
    <property type="evidence" value="ECO:0007669"/>
    <property type="project" value="TreeGrafter"/>
</dbReference>
<dbReference type="AlphaFoldDB" id="A0A1Y2IEH7"/>
<feature type="compositionally biased region" description="Basic residues" evidence="4">
    <location>
        <begin position="93"/>
        <end position="102"/>
    </location>
</feature>
<evidence type="ECO:0000256" key="1">
    <source>
        <dbReference type="ARBA" id="ARBA00004123"/>
    </source>
</evidence>
<sequence>MSTPSFSSFPAFSTFPDLDPGPSTRSAATFADKDEDKEKEKKHHKKSRRDQDRDSDTDRKKRKHKHRHDKHRRDDARSDSDDDDGARREPKRDRHRHRRRSRSPSSRQRSYGGSDDERRKAEEDRRRHAHADSEISLASIKEGLLYITDRRGDPLNVRYGGLHAGDVPKYRLVDGGRRVLGLPHGLSVVYRGRGGVEIALSGRRKMPELTDPSVRRMLAAGPTRRLLASAEDRFKYQEQDGFLRITTHRRHHLDEQSYREIEPSKPLDPDIDSSASSASDASSSDTDTDTDAPALTSLQLTLKSLEERLAAHPDSIPTWLALLSHTLTTVPAHSKNAARARAEIALSVLARALAAHPANARSTTLWLRYMRAGEEVWPEGKVREEWEDAVRVDDVEIWMAWLDWRVRTSRAILTDLVEDVGRVVYALGKKEDEVGQLRVLWRAAVALRDAGYVERANALFQAQAELLYRLPTTLSTKPFEDQLNGLEEFWDSEVPRLGEPGALGWSTWEASNRPSHPSPPSPPHAPSPDPRIADPYARWAASESLADRIRALPLRSTDEDPSDADADPYAVVLFSDIRPLLLPLRTPRAKDVFRLVWLAFLGLHVPGFLRALSPRPEESTDDRWAYTHLAAPSYLGAIFPAPDAGARRVTADAHAGVLVGREREFGSGFGPVRCWGYGVVEPLESFGQGRWTMWGSEDVQGVDAALAREVFRQCRLPGQDAEWDVLYLAFEAAVSLKGALKASKALLAGARDSLPHWAAHARLETLRGRPSDARKVYQTILAAPPASPRPGEAAMWWDWAQTEWLARADDAALQVIVRASGGTGSGGIAVLRAKRHFENLLATELLGAHWRERAPWIKLAALLELLTASPQSAMGVFDHYLNLVELGSPAHESLAVASLALLYNHSVVLKNPTPPALLRERAERAIEEYPANTVILGVFLEAEKGQGIWGRVRAMLGETKADGTGKEKGVARRVAEVWAAGWEKGRWEAEVERTRSGLAAAAEDERTRGSAVLWKVFVAFEARAGQTERAKKVLFRAVGECPLVKELYLLAFGPLRGAFSARELNQWADTMAERGVRMRVGLDEVVGEWREGEGAQGSRRGVGGNGEAGDEEGVDEIEYNARELRRLMPY</sequence>
<feature type="region of interest" description="Disordered" evidence="4">
    <location>
        <begin position="253"/>
        <end position="292"/>
    </location>
</feature>
<feature type="region of interest" description="Disordered" evidence="4">
    <location>
        <begin position="505"/>
        <end position="533"/>
    </location>
</feature>
<comment type="subcellular location">
    <subcellularLocation>
        <location evidence="1">Nucleus</location>
    </subcellularLocation>
</comment>
<dbReference type="InterPro" id="IPR013633">
    <property type="entry name" value="NRDE-2"/>
</dbReference>
<feature type="region of interest" description="Disordered" evidence="4">
    <location>
        <begin position="1"/>
        <end position="131"/>
    </location>
</feature>
<proteinExistence type="inferred from homology"/>
<feature type="compositionally biased region" description="Basic and acidic residues" evidence="4">
    <location>
        <begin position="49"/>
        <end position="59"/>
    </location>
</feature>
<gene>
    <name evidence="5" type="ORF">PYCCODRAFT_1516468</name>
</gene>
<feature type="compositionally biased region" description="Low complexity" evidence="4">
    <location>
        <begin position="1"/>
        <end position="16"/>
    </location>
</feature>
<reference evidence="5 6" key="1">
    <citation type="journal article" date="2015" name="Biotechnol. Biofuels">
        <title>Enhanced degradation of softwood versus hardwood by the white-rot fungus Pycnoporus coccineus.</title>
        <authorList>
            <person name="Couturier M."/>
            <person name="Navarro D."/>
            <person name="Chevret D."/>
            <person name="Henrissat B."/>
            <person name="Piumi F."/>
            <person name="Ruiz-Duenas F.J."/>
            <person name="Martinez A.T."/>
            <person name="Grigoriev I.V."/>
            <person name="Riley R."/>
            <person name="Lipzen A."/>
            <person name="Berrin J.G."/>
            <person name="Master E.R."/>
            <person name="Rosso M.N."/>
        </authorList>
    </citation>
    <scope>NUCLEOTIDE SEQUENCE [LARGE SCALE GENOMIC DNA]</scope>
    <source>
        <strain evidence="5 6">BRFM310</strain>
    </source>
</reference>
<feature type="compositionally biased region" description="Basic and acidic residues" evidence="4">
    <location>
        <begin position="72"/>
        <end position="92"/>
    </location>
</feature>
<protein>
    <submittedName>
        <fullName evidence="5">DUF1740-domain-containing protein</fullName>
    </submittedName>
</protein>
<organism evidence="5 6">
    <name type="scientific">Trametes coccinea (strain BRFM310)</name>
    <name type="common">Pycnoporus coccineus</name>
    <dbReference type="NCBI Taxonomy" id="1353009"/>
    <lineage>
        <taxon>Eukaryota</taxon>
        <taxon>Fungi</taxon>
        <taxon>Dikarya</taxon>
        <taxon>Basidiomycota</taxon>
        <taxon>Agaricomycotina</taxon>
        <taxon>Agaricomycetes</taxon>
        <taxon>Polyporales</taxon>
        <taxon>Polyporaceae</taxon>
        <taxon>Trametes</taxon>
    </lineage>
</organism>
<name>A0A1Y2IEH7_TRAC3</name>
<dbReference type="PANTHER" id="PTHR13471">
    <property type="entry name" value="TETRATRICOPEPTIDE-LIKE HELICAL"/>
    <property type="match status" value="1"/>
</dbReference>
<feature type="compositionally biased region" description="Basic and acidic residues" evidence="4">
    <location>
        <begin position="115"/>
        <end position="131"/>
    </location>
</feature>
<keyword evidence="6" id="KW-1185">Reference proteome</keyword>
<evidence type="ECO:0000256" key="3">
    <source>
        <dbReference type="ARBA" id="ARBA00023242"/>
    </source>
</evidence>
<dbReference type="PANTHER" id="PTHR13471:SF0">
    <property type="entry name" value="NUCLEAR EXOSOME REGULATOR NRDE2"/>
    <property type="match status" value="1"/>
</dbReference>
<dbReference type="EMBL" id="KZ084127">
    <property type="protein sequence ID" value="OSC99517.1"/>
    <property type="molecule type" value="Genomic_DNA"/>
</dbReference>
<dbReference type="GO" id="GO:1902369">
    <property type="term" value="P:negative regulation of RNA catabolic process"/>
    <property type="evidence" value="ECO:0007669"/>
    <property type="project" value="TreeGrafter"/>
</dbReference>
<feature type="compositionally biased region" description="Basic residues" evidence="4">
    <location>
        <begin position="60"/>
        <end position="71"/>
    </location>
</feature>
<keyword evidence="3" id="KW-0539">Nucleus</keyword>
<evidence type="ECO:0000256" key="2">
    <source>
        <dbReference type="ARBA" id="ARBA00009265"/>
    </source>
</evidence>
<feature type="compositionally biased region" description="Pro residues" evidence="4">
    <location>
        <begin position="516"/>
        <end position="529"/>
    </location>
</feature>
<feature type="compositionally biased region" description="Low complexity" evidence="4">
    <location>
        <begin position="272"/>
        <end position="292"/>
    </location>
</feature>
<feature type="region of interest" description="Disordered" evidence="4">
    <location>
        <begin position="1093"/>
        <end position="1115"/>
    </location>
</feature>
<comment type="similarity">
    <text evidence="2">Belongs to the NRDE2 family.</text>
</comment>
<evidence type="ECO:0000313" key="5">
    <source>
        <dbReference type="EMBL" id="OSC99517.1"/>
    </source>
</evidence>
<dbReference type="OrthoDB" id="297219at2759"/>
<accession>A0A1Y2IEH7</accession>
<evidence type="ECO:0000313" key="6">
    <source>
        <dbReference type="Proteomes" id="UP000193067"/>
    </source>
</evidence>